<keyword evidence="3" id="KW-1003">Cell membrane</keyword>
<evidence type="ECO:0000256" key="1">
    <source>
        <dbReference type="ARBA" id="ARBA00004167"/>
    </source>
</evidence>
<evidence type="ECO:0000256" key="8">
    <source>
        <dbReference type="ARBA" id="ARBA00023136"/>
    </source>
</evidence>
<evidence type="ECO:0000313" key="13">
    <source>
        <dbReference type="EMBL" id="OGK20861.1"/>
    </source>
</evidence>
<evidence type="ECO:0000256" key="10">
    <source>
        <dbReference type="SAM" id="Phobius"/>
    </source>
</evidence>
<proteinExistence type="predicted"/>
<evidence type="ECO:0000256" key="5">
    <source>
        <dbReference type="ARBA" id="ARBA00022960"/>
    </source>
</evidence>
<dbReference type="InterPro" id="IPR036138">
    <property type="entry name" value="PBP_dimer_sf"/>
</dbReference>
<sequence>MGKLPLFIKGKSGGMHFESQKKISSVLVLYVYFLFITILFITLGLRLFQLTIVKGEYYSRASEQNRIRELIIEPKRGIIRDRKGLILANNVAADTKKNLERLTSHRIYHSPDVIAPVVGYRQKADQEDFSQDSCINKLRIGDKVGKKGIEKIYECELRGKYGKKLIEVDARGQYLRTISLLPPQDGKTIQLALDLALQTKVYELVKGKHAAVVATKPDTGEILVLVSSPTFNPQAFEDENAKTVSSYLSARDKPLFNKSTEGTYPPGSIFKIILATGALEEKKITDRTLIEDTGTLKAGPLSFGNWYFLQYGKTDGMVDVVKAIRRSNDIFFYKVGDLLTPNKIKKWADIFGYGSKTGIGLEEAEGIIPSEFWKQEMFNDRWYLGDTYNLSIGQGYLLVTPLQMNQATAVFANGGYLCKPILTRASNFPASPAGRQLPTSNCKKLPISEKTLSLVRQGMKEACTTGGTGWPFFDFKVQSSELIVDSKKPRTINSEPSTMNIQVGCKTGTAESQSAAPTGSDLEVAPPHAWFTVFAPYDKPEIVLTVLVENAGQGSDVAAPIAKEILRAYFERSE</sequence>
<evidence type="ECO:0000259" key="11">
    <source>
        <dbReference type="Pfam" id="PF00905"/>
    </source>
</evidence>
<dbReference type="GO" id="GO:0071555">
    <property type="term" value="P:cell wall organization"/>
    <property type="evidence" value="ECO:0007669"/>
    <property type="project" value="TreeGrafter"/>
</dbReference>
<comment type="caution">
    <text evidence="13">The sequence shown here is derived from an EMBL/GenBank/DDBJ whole genome shotgun (WGS) entry which is preliminary data.</text>
</comment>
<evidence type="ECO:0000256" key="3">
    <source>
        <dbReference type="ARBA" id="ARBA00022475"/>
    </source>
</evidence>
<organism evidence="13 14">
    <name type="scientific">Candidatus Roizmanbacteria bacterium RIFCSPHIGHO2_01_FULL_39_8</name>
    <dbReference type="NCBI Taxonomy" id="1802033"/>
    <lineage>
        <taxon>Bacteria</taxon>
        <taxon>Candidatus Roizmaniibacteriota</taxon>
    </lineage>
</organism>
<dbReference type="Pfam" id="PF03717">
    <property type="entry name" value="PBP_dimer"/>
    <property type="match status" value="1"/>
</dbReference>
<dbReference type="GO" id="GO:0008800">
    <property type="term" value="F:beta-lactamase activity"/>
    <property type="evidence" value="ECO:0007669"/>
    <property type="project" value="UniProtKB-EC"/>
</dbReference>
<evidence type="ECO:0000256" key="9">
    <source>
        <dbReference type="ARBA" id="ARBA00023316"/>
    </source>
</evidence>
<dbReference type="GO" id="GO:0046677">
    <property type="term" value="P:response to antibiotic"/>
    <property type="evidence" value="ECO:0007669"/>
    <property type="project" value="UniProtKB-KW"/>
</dbReference>
<dbReference type="Pfam" id="PF00905">
    <property type="entry name" value="Transpeptidase"/>
    <property type="match status" value="1"/>
</dbReference>
<evidence type="ECO:0000256" key="6">
    <source>
        <dbReference type="ARBA" id="ARBA00022984"/>
    </source>
</evidence>
<evidence type="ECO:0000256" key="2">
    <source>
        <dbReference type="ARBA" id="ARBA00004236"/>
    </source>
</evidence>
<keyword evidence="7 10" id="KW-1133">Transmembrane helix</keyword>
<dbReference type="GO" id="GO:0008658">
    <property type="term" value="F:penicillin binding"/>
    <property type="evidence" value="ECO:0007669"/>
    <property type="project" value="InterPro"/>
</dbReference>
<evidence type="ECO:0000313" key="14">
    <source>
        <dbReference type="Proteomes" id="UP000177026"/>
    </source>
</evidence>
<evidence type="ECO:0000256" key="4">
    <source>
        <dbReference type="ARBA" id="ARBA00022692"/>
    </source>
</evidence>
<accession>A0A1F7GPL3</accession>
<dbReference type="PANTHER" id="PTHR30627">
    <property type="entry name" value="PEPTIDOGLYCAN D,D-TRANSPEPTIDASE"/>
    <property type="match status" value="1"/>
</dbReference>
<dbReference type="EMBL" id="MFZI01000027">
    <property type="protein sequence ID" value="OGK20861.1"/>
    <property type="molecule type" value="Genomic_DNA"/>
</dbReference>
<keyword evidence="8 10" id="KW-0472">Membrane</keyword>
<evidence type="ECO:0000259" key="12">
    <source>
        <dbReference type="Pfam" id="PF03717"/>
    </source>
</evidence>
<feature type="transmembrane region" description="Helical" evidence="10">
    <location>
        <begin position="27"/>
        <end position="48"/>
    </location>
</feature>
<dbReference type="PANTHER" id="PTHR30627:SF2">
    <property type="entry name" value="PEPTIDOGLYCAN D,D-TRANSPEPTIDASE MRDA"/>
    <property type="match status" value="1"/>
</dbReference>
<dbReference type="SUPFAM" id="SSF56519">
    <property type="entry name" value="Penicillin binding protein dimerisation domain"/>
    <property type="match status" value="1"/>
</dbReference>
<evidence type="ECO:0008006" key="15">
    <source>
        <dbReference type="Google" id="ProtNLM"/>
    </source>
</evidence>
<dbReference type="InterPro" id="IPR005311">
    <property type="entry name" value="PBP_dimer"/>
</dbReference>
<keyword evidence="6" id="KW-0573">Peptidoglycan synthesis</keyword>
<dbReference type="InterPro" id="IPR050515">
    <property type="entry name" value="Beta-lactam/transpept"/>
</dbReference>
<dbReference type="GO" id="GO:0005886">
    <property type="term" value="C:plasma membrane"/>
    <property type="evidence" value="ECO:0007669"/>
    <property type="project" value="TreeGrafter"/>
</dbReference>
<keyword evidence="9" id="KW-0961">Cell wall biogenesis/degradation</keyword>
<dbReference type="InterPro" id="IPR012338">
    <property type="entry name" value="Beta-lactam/transpept-like"/>
</dbReference>
<protein>
    <recommendedName>
        <fullName evidence="15">Penicillin-binding protein 2</fullName>
    </recommendedName>
</protein>
<keyword evidence="5" id="KW-0133">Cell shape</keyword>
<gene>
    <name evidence="13" type="ORF">A2866_04855</name>
</gene>
<dbReference type="SUPFAM" id="SSF56601">
    <property type="entry name" value="beta-lactamase/transpeptidase-like"/>
    <property type="match status" value="1"/>
</dbReference>
<comment type="subcellular location">
    <subcellularLocation>
        <location evidence="2">Cell membrane</location>
    </subcellularLocation>
    <subcellularLocation>
        <location evidence="1">Membrane</location>
        <topology evidence="1">Single-pass membrane protein</topology>
    </subcellularLocation>
</comment>
<feature type="domain" description="Penicillin-binding protein transpeptidase" evidence="11">
    <location>
        <begin position="211"/>
        <end position="566"/>
    </location>
</feature>
<dbReference type="Proteomes" id="UP000177026">
    <property type="component" value="Unassembled WGS sequence"/>
</dbReference>
<feature type="domain" description="Penicillin-binding protein dimerisation" evidence="12">
    <location>
        <begin position="104"/>
        <end position="178"/>
    </location>
</feature>
<evidence type="ECO:0000256" key="7">
    <source>
        <dbReference type="ARBA" id="ARBA00022989"/>
    </source>
</evidence>
<reference evidence="13 14" key="1">
    <citation type="journal article" date="2016" name="Nat. Commun.">
        <title>Thousands of microbial genomes shed light on interconnected biogeochemical processes in an aquifer system.</title>
        <authorList>
            <person name="Anantharaman K."/>
            <person name="Brown C.T."/>
            <person name="Hug L.A."/>
            <person name="Sharon I."/>
            <person name="Castelle C.J."/>
            <person name="Probst A.J."/>
            <person name="Thomas B.C."/>
            <person name="Singh A."/>
            <person name="Wilkins M.J."/>
            <person name="Karaoz U."/>
            <person name="Brodie E.L."/>
            <person name="Williams K.H."/>
            <person name="Hubbard S.S."/>
            <person name="Banfield J.F."/>
        </authorList>
    </citation>
    <scope>NUCLEOTIDE SEQUENCE [LARGE SCALE GENOMIC DNA]</scope>
</reference>
<dbReference type="AlphaFoldDB" id="A0A1F7GPL3"/>
<dbReference type="Gene3D" id="3.90.1310.10">
    <property type="entry name" value="Penicillin-binding protein 2a (Domain 2)"/>
    <property type="match status" value="1"/>
</dbReference>
<dbReference type="InterPro" id="IPR001460">
    <property type="entry name" value="PCN-bd_Tpept"/>
</dbReference>
<dbReference type="Gene3D" id="3.40.710.10">
    <property type="entry name" value="DD-peptidase/beta-lactamase superfamily"/>
    <property type="match status" value="1"/>
</dbReference>
<keyword evidence="4 10" id="KW-0812">Transmembrane</keyword>
<name>A0A1F7GPL3_9BACT</name>